<keyword evidence="3" id="KW-1185">Reference proteome</keyword>
<dbReference type="Pfam" id="PF16461">
    <property type="entry name" value="Phage_TTP_12"/>
    <property type="match status" value="1"/>
</dbReference>
<dbReference type="InterPro" id="IPR032494">
    <property type="entry name" value="Phage_TTP_N"/>
</dbReference>
<reference evidence="2 3" key="1">
    <citation type="submission" date="2018-07" db="EMBL/GenBank/DDBJ databases">
        <authorList>
            <person name="Zhang Y."/>
            <person name="Wang L."/>
            <person name="Ma S."/>
        </authorList>
    </citation>
    <scope>NUCLEOTIDE SEQUENCE [LARGE SCALE GENOMIC DNA]</scope>
    <source>
        <strain evidence="2 3">4-2</strain>
    </source>
</reference>
<sequence>MSEADLGYGLTLEIKATADAAGFTELAEVYSFTPPEVSIDQVDVTHFKSPNRRREFIPALSDNGTASAEMNYVPGSATDLLIEGLIGSGDVVDAQATYANGTVVTFTCSVSGYSKGIPVDDRMTATLELKVTGEITVTPAPVVP</sequence>
<evidence type="ECO:0000313" key="3">
    <source>
        <dbReference type="Proteomes" id="UP000273516"/>
    </source>
</evidence>
<dbReference type="AlphaFoldDB" id="A0A3M0MIC4"/>
<protein>
    <submittedName>
        <fullName evidence="2">Phage tail protein</fullName>
    </submittedName>
</protein>
<dbReference type="Gene3D" id="4.10.410.40">
    <property type="match status" value="1"/>
</dbReference>
<feature type="domain" description="Lambda phage tail tube protein N-terminal" evidence="1">
    <location>
        <begin position="21"/>
        <end position="136"/>
    </location>
</feature>
<accession>A0A3M0MIC4</accession>
<dbReference type="Proteomes" id="UP000273516">
    <property type="component" value="Unassembled WGS sequence"/>
</dbReference>
<comment type="caution">
    <text evidence="2">The sequence shown here is derived from an EMBL/GenBank/DDBJ whole genome shotgun (WGS) entry which is preliminary data.</text>
</comment>
<organism evidence="2 3">
    <name type="scientific">Paracoccus alkanivorans</name>
    <dbReference type="NCBI Taxonomy" id="2116655"/>
    <lineage>
        <taxon>Bacteria</taxon>
        <taxon>Pseudomonadati</taxon>
        <taxon>Pseudomonadota</taxon>
        <taxon>Alphaproteobacteria</taxon>
        <taxon>Rhodobacterales</taxon>
        <taxon>Paracoccaceae</taxon>
        <taxon>Paracoccus</taxon>
    </lineage>
</organism>
<dbReference type="EMBL" id="QOKZ01000001">
    <property type="protein sequence ID" value="RMC37496.1"/>
    <property type="molecule type" value="Genomic_DNA"/>
</dbReference>
<name>A0A3M0MIC4_9RHOB</name>
<dbReference type="RefSeq" id="WP_122110584.1">
    <property type="nucleotide sequence ID" value="NZ_QOKZ01000001.1"/>
</dbReference>
<evidence type="ECO:0000259" key="1">
    <source>
        <dbReference type="Pfam" id="PF16461"/>
    </source>
</evidence>
<proteinExistence type="predicted"/>
<dbReference type="OrthoDB" id="4206561at2"/>
<gene>
    <name evidence="2" type="ORF">C9E81_01725</name>
</gene>
<evidence type="ECO:0000313" key="2">
    <source>
        <dbReference type="EMBL" id="RMC37496.1"/>
    </source>
</evidence>